<proteinExistence type="predicted"/>
<gene>
    <name evidence="2" type="ORF">BWR22_04895</name>
</gene>
<dbReference type="InterPro" id="IPR013783">
    <property type="entry name" value="Ig-like_fold"/>
</dbReference>
<accession>A0AAC9LMA2</accession>
<dbReference type="Gene3D" id="2.60.40.10">
    <property type="entry name" value="Immunoglobulins"/>
    <property type="match status" value="1"/>
</dbReference>
<dbReference type="KEGG" id="lvn:BWR22_04895"/>
<reference evidence="2 3" key="1">
    <citation type="submission" date="2017-01" db="EMBL/GenBank/DDBJ databases">
        <title>Complete genome of Lacinutrix venerupis DOK2-8 isolated from seawater in Dokdo.</title>
        <authorList>
            <person name="Chi W.-J."/>
            <person name="Kim J.H."/>
        </authorList>
    </citation>
    <scope>NUCLEOTIDE SEQUENCE [LARGE SCALE GENOMIC DNA]</scope>
    <source>
        <strain evidence="2 3">DOK2-8</strain>
    </source>
</reference>
<keyword evidence="1" id="KW-0732">Signal</keyword>
<dbReference type="InterPro" id="IPR026341">
    <property type="entry name" value="T9SS_type_B"/>
</dbReference>
<dbReference type="NCBIfam" id="NF038133">
    <property type="entry name" value="choice_anch_L"/>
    <property type="match status" value="1"/>
</dbReference>
<evidence type="ECO:0000256" key="1">
    <source>
        <dbReference type="SAM" id="SignalP"/>
    </source>
</evidence>
<dbReference type="AlphaFoldDB" id="A0AAC9LMA2"/>
<protein>
    <recommendedName>
        <fullName evidence="4">Gliding motility-associated-like protein</fullName>
    </recommendedName>
</protein>
<dbReference type="NCBIfam" id="TIGR04131">
    <property type="entry name" value="Bac_Flav_CTERM"/>
    <property type="match status" value="1"/>
</dbReference>
<evidence type="ECO:0000313" key="2">
    <source>
        <dbReference type="EMBL" id="APY01461.1"/>
    </source>
</evidence>
<sequence>MKKTLILLTLLITISLNAQNIIVDSQTYTPQQLIEDILADSNCISNIVVNGTVGGDFGGTDQSYGYFDATGTSFPFQSGIVLSTGRLANVPGPNNSLSDDNASNWSGDIDLEMALQESNTTNATIIEFDFTTVANQISFRYIFASEEYQEGNANTCQFSDLFGFLIKPAGATNSEYENIALVPETTTPVKVTTVHSGIPGACDPINESYFDSWNPESATSTSPINFNGQTTILTATATTVPNASYHVKLVIADEQNYRFDSAVFLEAGSFLLNTDLGPDRLLATNNPVCGNEIITLNATQNGTPSYKWFQDGIEQTTETSSTFNVSSTGTYNVEVTLDNGCISYGEIVIEYAPIPNVNNTTLFECDSNQDGLTTYNLYNAEESIINNNQALTVLDFYTSLASATTENNPILNPNSFNNTVVMQTVYAVVINQTTGCKAISEVTLDISTNTLILDDVTVCDDEVVDGFSTFNLNDVATIIEPQVPANASITFYETSADAFSETNSINGDYNNTVANSQTIFVKVTTDTNQCYAISELSLNVLFTPELLEDEAFLYCQNTFPETITLIAGVTNDVPNNHYFQWLFNGVDTGSVSPTFEANQIGTYTVIVTDPNGCSNTRDIILTPSNEPTIESIEYTELTSNNTATAIIEEVGDYEFAIDNEFGFYQDANTFTNLEPGFHTIYVRDKNGCGDIVSREFSILGFPQYFTPNGDTFNEVWKPYGTSKDFNSNLELLIFNRYGKLLSKTSSFKGWDGKLDGFNLPNDDYWYIINHPNGKQYKGHFALVR</sequence>
<organism evidence="2 3">
    <name type="scientific">Lacinutrix venerupis</name>
    <dbReference type="NCBI Taxonomy" id="1486034"/>
    <lineage>
        <taxon>Bacteria</taxon>
        <taxon>Pseudomonadati</taxon>
        <taxon>Bacteroidota</taxon>
        <taxon>Flavobacteriia</taxon>
        <taxon>Flavobacteriales</taxon>
        <taxon>Flavobacteriaceae</taxon>
        <taxon>Lacinutrix</taxon>
    </lineage>
</organism>
<feature type="chain" id="PRO_5042239902" description="Gliding motility-associated-like protein" evidence="1">
    <location>
        <begin position="19"/>
        <end position="784"/>
    </location>
</feature>
<dbReference type="InterPro" id="IPR049804">
    <property type="entry name" value="Choice_anch_L"/>
</dbReference>
<dbReference type="Pfam" id="PF13585">
    <property type="entry name" value="CHU_C"/>
    <property type="match status" value="1"/>
</dbReference>
<dbReference type="Proteomes" id="UP000187506">
    <property type="component" value="Chromosome"/>
</dbReference>
<evidence type="ECO:0008006" key="4">
    <source>
        <dbReference type="Google" id="ProtNLM"/>
    </source>
</evidence>
<feature type="signal peptide" evidence="1">
    <location>
        <begin position="1"/>
        <end position="18"/>
    </location>
</feature>
<keyword evidence="3" id="KW-1185">Reference proteome</keyword>
<dbReference type="EMBL" id="CP019352">
    <property type="protein sequence ID" value="APY01461.1"/>
    <property type="molecule type" value="Genomic_DNA"/>
</dbReference>
<evidence type="ECO:0000313" key="3">
    <source>
        <dbReference type="Proteomes" id="UP000187506"/>
    </source>
</evidence>
<name>A0AAC9LMA2_9FLAO</name>